<dbReference type="Proteomes" id="UP000001366">
    <property type="component" value="Chromosome"/>
</dbReference>
<feature type="region of interest" description="Disordered" evidence="1">
    <location>
        <begin position="1"/>
        <end position="42"/>
    </location>
</feature>
<keyword evidence="3" id="KW-1185">Reference proteome</keyword>
<dbReference type="AlphaFoldDB" id="C0QR19"/>
<proteinExistence type="predicted"/>
<dbReference type="KEGG" id="pmx:PERMA_1346"/>
<organism evidence="2 3">
    <name type="scientific">Persephonella marina (strain DSM 14350 / EX-H1)</name>
    <dbReference type="NCBI Taxonomy" id="123214"/>
    <lineage>
        <taxon>Bacteria</taxon>
        <taxon>Pseudomonadati</taxon>
        <taxon>Aquificota</taxon>
        <taxon>Aquificia</taxon>
        <taxon>Aquificales</taxon>
        <taxon>Hydrogenothermaceae</taxon>
        <taxon>Persephonella</taxon>
    </lineage>
</organism>
<dbReference type="PaxDb" id="123214-PERMA_1346"/>
<accession>C0QR19</accession>
<dbReference type="HOGENOM" id="CLU_3255519_0_0_0"/>
<reference evidence="2 3" key="1">
    <citation type="journal article" date="2009" name="J. Bacteriol.">
        <title>Complete and draft genome sequences of six members of the Aquificales.</title>
        <authorList>
            <person name="Reysenbach A.L."/>
            <person name="Hamamura N."/>
            <person name="Podar M."/>
            <person name="Griffiths E."/>
            <person name="Ferreira S."/>
            <person name="Hochstein R."/>
            <person name="Heidelberg J."/>
            <person name="Johnson J."/>
            <person name="Mead D."/>
            <person name="Pohorille A."/>
            <person name="Sarmiento M."/>
            <person name="Schweighofer K."/>
            <person name="Seshadri R."/>
            <person name="Voytek M.A."/>
        </authorList>
    </citation>
    <scope>NUCLEOTIDE SEQUENCE [LARGE SCALE GENOMIC DNA]</scope>
    <source>
        <strain evidence="3">DSM 14350 / EX-H1</strain>
    </source>
</reference>
<evidence type="ECO:0000313" key="2">
    <source>
        <dbReference type="EMBL" id="ACO04400.1"/>
    </source>
</evidence>
<gene>
    <name evidence="2" type="ordered locus">PERMA_1346</name>
</gene>
<protein>
    <submittedName>
        <fullName evidence="2">Uncharacterized protein</fullName>
    </submittedName>
</protein>
<evidence type="ECO:0000256" key="1">
    <source>
        <dbReference type="SAM" id="MobiDB-lite"/>
    </source>
</evidence>
<dbReference type="EMBL" id="CP001230">
    <property type="protein sequence ID" value="ACO04400.1"/>
    <property type="molecule type" value="Genomic_DNA"/>
</dbReference>
<sequence length="42" mass="4629">MYNFLKRGRENSIATPEVKDGGLFGNDPSAVDKTTGKPIFEK</sequence>
<evidence type="ECO:0000313" key="3">
    <source>
        <dbReference type="Proteomes" id="UP000001366"/>
    </source>
</evidence>
<name>C0QR19_PERMH</name>